<gene>
    <name evidence="1" type="ORF">GCM10010211_61660</name>
</gene>
<sequence length="82" mass="8716">MRLNPVRAGRGYPLCREVRASGVAVTLVVHEHKHLGRGIDLAMLADDLKASDVGLDFLTAEFKGSHDPSGLVFAVLAAMSGM</sequence>
<evidence type="ECO:0000313" key="1">
    <source>
        <dbReference type="EMBL" id="GGU87131.1"/>
    </source>
</evidence>
<name>A0ABQ2VJ65_9ACTN</name>
<accession>A0ABQ2VJ65</accession>
<reference evidence="2" key="1">
    <citation type="journal article" date="2019" name="Int. J. Syst. Evol. Microbiol.">
        <title>The Global Catalogue of Microorganisms (GCM) 10K type strain sequencing project: providing services to taxonomists for standard genome sequencing and annotation.</title>
        <authorList>
            <consortium name="The Broad Institute Genomics Platform"/>
            <consortium name="The Broad Institute Genome Sequencing Center for Infectious Disease"/>
            <person name="Wu L."/>
            <person name="Ma J."/>
        </authorList>
    </citation>
    <scope>NUCLEOTIDE SEQUENCE [LARGE SCALE GENOMIC DNA]</scope>
    <source>
        <strain evidence="2">JCM 3399</strain>
    </source>
</reference>
<dbReference type="Proteomes" id="UP000654471">
    <property type="component" value="Unassembled WGS sequence"/>
</dbReference>
<proteinExistence type="predicted"/>
<comment type="caution">
    <text evidence="1">The sequence shown here is derived from an EMBL/GenBank/DDBJ whole genome shotgun (WGS) entry which is preliminary data.</text>
</comment>
<protein>
    <recommendedName>
        <fullName evidence="3">Resolvase/invertase-type recombinase catalytic domain-containing protein</fullName>
    </recommendedName>
</protein>
<evidence type="ECO:0008006" key="3">
    <source>
        <dbReference type="Google" id="ProtNLM"/>
    </source>
</evidence>
<organism evidence="1 2">
    <name type="scientific">Streptomyces albospinus</name>
    <dbReference type="NCBI Taxonomy" id="285515"/>
    <lineage>
        <taxon>Bacteria</taxon>
        <taxon>Bacillati</taxon>
        <taxon>Actinomycetota</taxon>
        <taxon>Actinomycetes</taxon>
        <taxon>Kitasatosporales</taxon>
        <taxon>Streptomycetaceae</taxon>
        <taxon>Streptomyces</taxon>
    </lineage>
</organism>
<evidence type="ECO:0000313" key="2">
    <source>
        <dbReference type="Proteomes" id="UP000654471"/>
    </source>
</evidence>
<keyword evidence="2" id="KW-1185">Reference proteome</keyword>
<dbReference type="EMBL" id="BMRP01000029">
    <property type="protein sequence ID" value="GGU87131.1"/>
    <property type="molecule type" value="Genomic_DNA"/>
</dbReference>